<dbReference type="GeneID" id="101857972"/>
<feature type="domain" description="DUF3730" evidence="2">
    <location>
        <begin position="540"/>
        <end position="761"/>
    </location>
</feature>
<dbReference type="InterPro" id="IPR016024">
    <property type="entry name" value="ARM-type_fold"/>
</dbReference>
<dbReference type="PANTHER" id="PTHR16212">
    <property type="entry name" value="FOCADHESIN FAMILY MEMBER"/>
    <property type="match status" value="1"/>
</dbReference>
<dbReference type="InterPro" id="IPR021392">
    <property type="entry name" value="Focadhesin_C"/>
</dbReference>
<name>A0ABM1VYW2_APLCA</name>
<organism evidence="3 4">
    <name type="scientific">Aplysia californica</name>
    <name type="common">California sea hare</name>
    <dbReference type="NCBI Taxonomy" id="6500"/>
    <lineage>
        <taxon>Eukaryota</taxon>
        <taxon>Metazoa</taxon>
        <taxon>Spiralia</taxon>
        <taxon>Lophotrochozoa</taxon>
        <taxon>Mollusca</taxon>
        <taxon>Gastropoda</taxon>
        <taxon>Heterobranchia</taxon>
        <taxon>Euthyneura</taxon>
        <taxon>Tectipleura</taxon>
        <taxon>Aplysiida</taxon>
        <taxon>Aplysioidea</taxon>
        <taxon>Aplysiidae</taxon>
        <taxon>Aplysia</taxon>
    </lineage>
</organism>
<gene>
    <name evidence="4" type="primary">LOC101857972</name>
</gene>
<evidence type="ECO:0000259" key="2">
    <source>
        <dbReference type="Pfam" id="PF12530"/>
    </source>
</evidence>
<dbReference type="Proteomes" id="UP000694888">
    <property type="component" value="Unplaced"/>
</dbReference>
<reference evidence="4" key="1">
    <citation type="submission" date="2025-08" db="UniProtKB">
        <authorList>
            <consortium name="RefSeq"/>
        </authorList>
    </citation>
    <scope>IDENTIFICATION</scope>
</reference>
<feature type="domain" description="Focadhesin C-terminal" evidence="1">
    <location>
        <begin position="1274"/>
        <end position="1876"/>
    </location>
</feature>
<dbReference type="Pfam" id="PF12530">
    <property type="entry name" value="DUF3730"/>
    <property type="match status" value="1"/>
</dbReference>
<evidence type="ECO:0000313" key="3">
    <source>
        <dbReference type="Proteomes" id="UP000694888"/>
    </source>
</evidence>
<dbReference type="InterPro" id="IPR045163">
    <property type="entry name" value="Focadhesin/RST1"/>
</dbReference>
<dbReference type="PANTHER" id="PTHR16212:SF4">
    <property type="entry name" value="FOCADHESIN"/>
    <property type="match status" value="1"/>
</dbReference>
<dbReference type="Pfam" id="PF11229">
    <property type="entry name" value="Focadhesin"/>
    <property type="match status" value="1"/>
</dbReference>
<dbReference type="InterPro" id="IPR022542">
    <property type="entry name" value="FOCAD/RST1_DUF3730"/>
</dbReference>
<proteinExistence type="predicted"/>
<evidence type="ECO:0000259" key="1">
    <source>
        <dbReference type="Pfam" id="PF11229"/>
    </source>
</evidence>
<protein>
    <submittedName>
        <fullName evidence="4">Focadhesin</fullName>
    </submittedName>
</protein>
<accession>A0ABM1VYW2</accession>
<sequence>MDDLKKRLAFSSRTIQFQAICRLEQDIAKKRPQIKCVTVSTPEVPELTVLLETLGGGDACLSELAGSVIARLVETDSLELTFAINSVLNLVPSAKSILGVIKTVFDLLTLQALALQAASGDYKCPYNLRSPPHPLISVLVNRPDSWHLIVDKMAALLQDSGDSRVSVKLIRPFVMFFFLEPQQSATYSSARTALRRCLLTVCWRNGAERVALDIVTMLLELLPRFPVDSAEATKFSSEMLEDVAHLLCHKVSQESSSVPCAEWQALAVRLRTYGVEMLTQGAKFQVEASSLALQLVALTETIASVPDCTDSDFLLLGEALAEAPTSSVASILRLARVMVEKSVSSDSYSTSTAGCLCIAALVQPVLEILCLPSGREEMRKSAGRLGRTFVSDVKTEAGLLLNSLQTCLVDFTSLGRLVARSMEQPALSQHVLALGYQTQLISSLYGRLTRVMSETPVRMASSKGQAGGSAAEEDPATRVMGEWLAQMRAILEEADSCSALLSRVVVAILLTSDSDHVTRASLSVITKIAMMDPGQALGLLPALLYRLGQTRRPEAKLALLEALPGLATHKYCVAPILKIIHTLGQSAELKAVSVRLMTLLWRQQDRCFPHLLKAVSEPHVWTDDNRSDEVMLAKASAILDVCKSKPEQHGAEVLAPLSDIFHISSGERNVTSAALALEGLYFLCEAEVIDLKSLWNVLGEKLVHETRPLVMTRICRLLSLSQEISKDSEANEDFQKDALSSLWLYAQSSDVTVQAAAFKALADSNLNPEQICVSHLPRTVTEELHQQVEVVLNQEKAATGAEPVDITVDQMFPKVPGSCYANILKTLSGRSELEGYRAFVHSLVKNEAASLPRGVFFSSLRRQSVAASKGKSIEAIPAFLTQQYDKCKQPGLRPGLAAGLLFCYDPPVEVSRDGRPRKHYVVRHGKTFLHMFSTLLAEVPVQPSEWHRCSLMPQAWSSFMERLFFSLLESRKAEVDLQEKHGHASEDQLLERKATAWLWVRDSIVDAIKIASRGSPAAQANCVLSLSSLSLLLHKFSRDLDGDSLQAANSSSEHMGHSRWTVATTDTILSLMDINHKPKEGLLGLCQQHSSLDRSPASSLCSAMARVAAGQLVPVFIATDADRIPELLGRLSRDLPLGAAPLESPMSAFCNGLALGVMLGRLFEEHFAEMTGTKGMLAVWKSLTALEDVCVSKTAENRPGCILGVGFAMSGLCSDGKTESRVHAVTFVEKLQNAWPEIPVEDNAFQCMCVALASTVAAMCATNSSSGDTGLLLLNKLKEAHSQNPQISGICLALGILTFTLDKLGYGPSLQMKAELLTSWMQDVVKDETPPMEKVSKLSGLLSLIGSEQSLVPIPSSSSLTTPGVADASVKQAVELVCTFVASSSNLGVQAVSAWMLGHLHHSACSVAETKSSVPSSYSYLPESSIVRSLFDFLLEAGREGPEKMPESQVALALHCLRISRPLPPVNWSALVAAFMRFSYAPEVKTNAVLLAVSQVSTSPSAAVFLSSWLTPPLFTSLPVETQAALHSRMADVIKCVSASTLKLYLERSCLPAFTETEDAHLQLSVLRGLCSALSVEDPPESVTMMLYETTGHLYALVPNKINIPLLQALSECLAQVPDDILDSITTADFSDATSQVKGSFVRCYLVATGRQPIALLNFMVDAYFNADYWDLKVGMWLLVHCLWSFVKNKSEFSSTVARQQWLMELLGHTSSVVTGAMPLAESAPPMTQVISIIIGIMSCAIAAVTNTSNKDLGFLGLNPNIFRKTENTQQGNVSSTAPSTGSLSSEDTDLHGMSGEFLQAVIDMSSDMTRFLPSAMEVFTSKPWNVLTTKALGWITSFLQLEHVSEGDKKTLSYALMVLRHSPEFKPATVWTKAMMTLDTL</sequence>
<dbReference type="SUPFAM" id="SSF48371">
    <property type="entry name" value="ARM repeat"/>
    <property type="match status" value="1"/>
</dbReference>
<evidence type="ECO:0000313" key="4">
    <source>
        <dbReference type="RefSeq" id="XP_035827605.1"/>
    </source>
</evidence>
<dbReference type="RefSeq" id="XP_035827605.1">
    <property type="nucleotide sequence ID" value="XM_035971712.1"/>
</dbReference>
<keyword evidence="3" id="KW-1185">Reference proteome</keyword>